<accession>A0AAI9XKH0</accession>
<gene>
    <name evidence="1" type="ORF">CMEL01_05257</name>
</gene>
<reference evidence="1 2" key="1">
    <citation type="submission" date="2016-10" db="EMBL/GenBank/DDBJ databases">
        <title>The genome sequence of Colletotrichum fioriniae PJ7.</title>
        <authorList>
            <person name="Baroncelli R."/>
        </authorList>
    </citation>
    <scope>NUCLEOTIDE SEQUENCE [LARGE SCALE GENOMIC DNA]</scope>
    <source>
        <strain evidence="1">Col 31</strain>
    </source>
</reference>
<organism evidence="1 2">
    <name type="scientific">Colletotrichum melonis</name>
    <dbReference type="NCBI Taxonomy" id="1209925"/>
    <lineage>
        <taxon>Eukaryota</taxon>
        <taxon>Fungi</taxon>
        <taxon>Dikarya</taxon>
        <taxon>Ascomycota</taxon>
        <taxon>Pezizomycotina</taxon>
        <taxon>Sordariomycetes</taxon>
        <taxon>Hypocreomycetidae</taxon>
        <taxon>Glomerellales</taxon>
        <taxon>Glomerellaceae</taxon>
        <taxon>Colletotrichum</taxon>
        <taxon>Colletotrichum acutatum species complex</taxon>
    </lineage>
</organism>
<proteinExistence type="predicted"/>
<name>A0AAI9XKH0_9PEZI</name>
<protein>
    <submittedName>
        <fullName evidence="1">Uncharacterized protein</fullName>
    </submittedName>
</protein>
<evidence type="ECO:0000313" key="2">
    <source>
        <dbReference type="Proteomes" id="UP001239795"/>
    </source>
</evidence>
<dbReference type="EMBL" id="MLGG01000035">
    <property type="protein sequence ID" value="KAK1453598.1"/>
    <property type="molecule type" value="Genomic_DNA"/>
</dbReference>
<comment type="caution">
    <text evidence="1">The sequence shown here is derived from an EMBL/GenBank/DDBJ whole genome shotgun (WGS) entry which is preliminary data.</text>
</comment>
<dbReference type="AlphaFoldDB" id="A0AAI9XKH0"/>
<sequence length="50" mass="5742">MFSHQGIDERASQWRSTAVMLARRGAARKQGTKYRPFDGMFPDCVVLDPR</sequence>
<evidence type="ECO:0000313" key="1">
    <source>
        <dbReference type="EMBL" id="KAK1453598.1"/>
    </source>
</evidence>
<dbReference type="Proteomes" id="UP001239795">
    <property type="component" value="Unassembled WGS sequence"/>
</dbReference>
<keyword evidence="2" id="KW-1185">Reference proteome</keyword>